<accession>A0A0A0KT46</accession>
<protein>
    <submittedName>
        <fullName evidence="1">Uncharacterized protein</fullName>
    </submittedName>
</protein>
<dbReference type="EMBL" id="CM002925">
    <property type="protein sequence ID" value="KGN52758.1"/>
    <property type="molecule type" value="Genomic_DNA"/>
</dbReference>
<dbReference type="Gramene" id="KGN52758">
    <property type="protein sequence ID" value="KGN52758"/>
    <property type="gene ID" value="Csa_4G000790"/>
</dbReference>
<name>A0A0A0KT46_CUCSA</name>
<proteinExistence type="predicted"/>
<evidence type="ECO:0000313" key="2">
    <source>
        <dbReference type="Proteomes" id="UP000029981"/>
    </source>
</evidence>
<dbReference type="AlphaFoldDB" id="A0A0A0KT46"/>
<organism evidence="1 2">
    <name type="scientific">Cucumis sativus</name>
    <name type="common">Cucumber</name>
    <dbReference type="NCBI Taxonomy" id="3659"/>
    <lineage>
        <taxon>Eukaryota</taxon>
        <taxon>Viridiplantae</taxon>
        <taxon>Streptophyta</taxon>
        <taxon>Embryophyta</taxon>
        <taxon>Tracheophyta</taxon>
        <taxon>Spermatophyta</taxon>
        <taxon>Magnoliopsida</taxon>
        <taxon>eudicotyledons</taxon>
        <taxon>Gunneridae</taxon>
        <taxon>Pentapetalae</taxon>
        <taxon>rosids</taxon>
        <taxon>fabids</taxon>
        <taxon>Cucurbitales</taxon>
        <taxon>Cucurbitaceae</taxon>
        <taxon>Benincaseae</taxon>
        <taxon>Cucumis</taxon>
    </lineage>
</organism>
<reference evidence="1 2" key="4">
    <citation type="journal article" date="2011" name="BMC Genomics">
        <title>RNA-Seq improves annotation of protein-coding genes in the cucumber genome.</title>
        <authorList>
            <person name="Li Z."/>
            <person name="Zhang Z."/>
            <person name="Yan P."/>
            <person name="Huang S."/>
            <person name="Fei Z."/>
            <person name="Lin K."/>
        </authorList>
    </citation>
    <scope>NUCLEOTIDE SEQUENCE [LARGE SCALE GENOMIC DNA]</scope>
    <source>
        <strain evidence="2">cv. 9930</strain>
    </source>
</reference>
<evidence type="ECO:0000313" key="1">
    <source>
        <dbReference type="EMBL" id="KGN52758.1"/>
    </source>
</evidence>
<gene>
    <name evidence="1" type="ORF">Csa_4G000790</name>
</gene>
<dbReference type="Proteomes" id="UP000029981">
    <property type="component" value="Chromosome 4"/>
</dbReference>
<keyword evidence="2" id="KW-1185">Reference proteome</keyword>
<reference evidence="1 2" key="2">
    <citation type="journal article" date="2009" name="PLoS ONE">
        <title>An integrated genetic and cytogenetic map of the cucumber genome.</title>
        <authorList>
            <person name="Ren Y."/>
            <person name="Zhang Z."/>
            <person name="Liu J."/>
            <person name="Staub J.E."/>
            <person name="Han Y."/>
            <person name="Cheng Z."/>
            <person name="Li X."/>
            <person name="Lu J."/>
            <person name="Miao H."/>
            <person name="Kang H."/>
            <person name="Xie B."/>
            <person name="Gu X."/>
            <person name="Wang X."/>
            <person name="Du Y."/>
            <person name="Jin W."/>
            <person name="Huang S."/>
        </authorList>
    </citation>
    <scope>NUCLEOTIDE SEQUENCE [LARGE SCALE GENOMIC DNA]</scope>
    <source>
        <strain evidence="2">cv. 9930</strain>
    </source>
</reference>
<reference evidence="1 2" key="1">
    <citation type="journal article" date="2009" name="Nat. Genet.">
        <title>The genome of the cucumber, Cucumis sativus L.</title>
        <authorList>
            <person name="Huang S."/>
            <person name="Li R."/>
            <person name="Zhang Z."/>
            <person name="Li L."/>
            <person name="Gu X."/>
            <person name="Fan W."/>
            <person name="Lucas W.J."/>
            <person name="Wang X."/>
            <person name="Xie B."/>
            <person name="Ni P."/>
            <person name="Ren Y."/>
            <person name="Zhu H."/>
            <person name="Li J."/>
            <person name="Lin K."/>
            <person name="Jin W."/>
            <person name="Fei Z."/>
            <person name="Li G."/>
            <person name="Staub J."/>
            <person name="Kilian A."/>
            <person name="van der Vossen E.A."/>
            <person name="Wu Y."/>
            <person name="Guo J."/>
            <person name="He J."/>
            <person name="Jia Z."/>
            <person name="Ren Y."/>
            <person name="Tian G."/>
            <person name="Lu Y."/>
            <person name="Ruan J."/>
            <person name="Qian W."/>
            <person name="Wang M."/>
            <person name="Huang Q."/>
            <person name="Li B."/>
            <person name="Xuan Z."/>
            <person name="Cao J."/>
            <person name="Asan"/>
            <person name="Wu Z."/>
            <person name="Zhang J."/>
            <person name="Cai Q."/>
            <person name="Bai Y."/>
            <person name="Zhao B."/>
            <person name="Han Y."/>
            <person name="Li Y."/>
            <person name="Li X."/>
            <person name="Wang S."/>
            <person name="Shi Q."/>
            <person name="Liu S."/>
            <person name="Cho W.K."/>
            <person name="Kim J.Y."/>
            <person name="Xu Y."/>
            <person name="Heller-Uszynska K."/>
            <person name="Miao H."/>
            <person name="Cheng Z."/>
            <person name="Zhang S."/>
            <person name="Wu J."/>
            <person name="Yang Y."/>
            <person name="Kang H."/>
            <person name="Li M."/>
            <person name="Liang H."/>
            <person name="Ren X."/>
            <person name="Shi Z."/>
            <person name="Wen M."/>
            <person name="Jian M."/>
            <person name="Yang H."/>
            <person name="Zhang G."/>
            <person name="Yang Z."/>
            <person name="Chen R."/>
            <person name="Liu S."/>
            <person name="Li J."/>
            <person name="Ma L."/>
            <person name="Liu H."/>
            <person name="Zhou Y."/>
            <person name="Zhao J."/>
            <person name="Fang X."/>
            <person name="Li G."/>
            <person name="Fang L."/>
            <person name="Li Y."/>
            <person name="Liu D."/>
            <person name="Zheng H."/>
            <person name="Zhang Y."/>
            <person name="Qin N."/>
            <person name="Li Z."/>
            <person name="Yang G."/>
            <person name="Yang S."/>
            <person name="Bolund L."/>
            <person name="Kristiansen K."/>
            <person name="Zheng H."/>
            <person name="Li S."/>
            <person name="Zhang X."/>
            <person name="Yang H."/>
            <person name="Wang J."/>
            <person name="Sun R."/>
            <person name="Zhang B."/>
            <person name="Jiang S."/>
            <person name="Wang J."/>
            <person name="Du Y."/>
            <person name="Li S."/>
        </authorList>
    </citation>
    <scope>NUCLEOTIDE SEQUENCE [LARGE SCALE GENOMIC DNA]</scope>
    <source>
        <strain evidence="2">cv. 9930</strain>
    </source>
</reference>
<reference evidence="1 2" key="3">
    <citation type="journal article" date="2010" name="BMC Genomics">
        <title>Transcriptome sequencing and comparative analysis of cucumber flowers with different sex types.</title>
        <authorList>
            <person name="Guo S."/>
            <person name="Zheng Y."/>
            <person name="Joung J.G."/>
            <person name="Liu S."/>
            <person name="Zhang Z."/>
            <person name="Crasta O.R."/>
            <person name="Sobral B.W."/>
            <person name="Xu Y."/>
            <person name="Huang S."/>
            <person name="Fei Z."/>
        </authorList>
    </citation>
    <scope>NUCLEOTIDE SEQUENCE [LARGE SCALE GENOMIC DNA]</scope>
    <source>
        <strain evidence="2">cv. 9930</strain>
    </source>
</reference>
<sequence length="88" mass="10076">MSYCSYVPLSSSDLSHECDKYSSYICFFIRASQQASADPFAFSLPFLQLQRFFLIVSSSASSIGSRNPLPFTLFSFERVDDVRRYFAQ</sequence>